<dbReference type="RefSeq" id="WP_087318137.1">
    <property type="nucleotide sequence ID" value="NZ_AP031409.1"/>
</dbReference>
<evidence type="ECO:0000313" key="4">
    <source>
        <dbReference type="EMBL" id="RHL39141.1"/>
    </source>
</evidence>
<reference evidence="3" key="2">
    <citation type="journal article" date="2018" name="BMC Genomics">
        <title>Whole genome sequencing and function prediction of 133 gut anaerobes isolated from chicken caecum in pure cultures.</title>
        <authorList>
            <person name="Medvecky M."/>
            <person name="Cejkova D."/>
            <person name="Polansky O."/>
            <person name="Karasova D."/>
            <person name="Kubasova T."/>
            <person name="Cizek A."/>
            <person name="Rychlik I."/>
        </authorList>
    </citation>
    <scope>NUCLEOTIDE SEQUENCE</scope>
    <source>
        <strain evidence="3">An109</strain>
    </source>
</reference>
<evidence type="ECO:0000256" key="1">
    <source>
        <dbReference type="SAM" id="SignalP"/>
    </source>
</evidence>
<dbReference type="EMBL" id="NFLW01000015">
    <property type="protein sequence ID" value="OUQ70015.1"/>
    <property type="molecule type" value="Genomic_DNA"/>
</dbReference>
<gene>
    <name evidence="3" type="ORF">B5E52_09560</name>
    <name evidence="4" type="ORF">DW027_07880</name>
    <name evidence="2" type="ORF">GA560_08970</name>
</gene>
<reference evidence="5" key="1">
    <citation type="submission" date="2017-04" db="EMBL/GenBank/DDBJ databases">
        <title>Function of individual gut microbiota members based on whole genome sequencing of pure cultures obtained from chicken caecum.</title>
        <authorList>
            <person name="Medvecky M."/>
            <person name="Cejkova D."/>
            <person name="Polansky O."/>
            <person name="Karasova D."/>
            <person name="Kubasova T."/>
            <person name="Cizek A."/>
            <person name="Rychlik I."/>
        </authorList>
    </citation>
    <scope>NUCLEOTIDE SEQUENCE [LARGE SCALE GENOMIC DNA]</scope>
    <source>
        <strain evidence="5">An109</strain>
    </source>
</reference>
<reference evidence="4 6" key="3">
    <citation type="submission" date="2018-08" db="EMBL/GenBank/DDBJ databases">
        <title>A genome reference for cultivated species of the human gut microbiota.</title>
        <authorList>
            <person name="Zou Y."/>
            <person name="Xue W."/>
            <person name="Luo G."/>
        </authorList>
    </citation>
    <scope>NUCLEOTIDE SEQUENCE [LARGE SCALE GENOMIC DNA]</scope>
    <source>
        <strain evidence="4 6">AF38-2</strain>
    </source>
</reference>
<dbReference type="Proteomes" id="UP000474077">
    <property type="component" value="Unassembled WGS sequence"/>
</dbReference>
<evidence type="ECO:0000313" key="2">
    <source>
        <dbReference type="EMBL" id="KAB6083915.1"/>
    </source>
</evidence>
<keyword evidence="1" id="KW-0732">Signal</keyword>
<evidence type="ECO:0000313" key="3">
    <source>
        <dbReference type="EMBL" id="OUQ70015.1"/>
    </source>
</evidence>
<dbReference type="EMBL" id="QROO01000008">
    <property type="protein sequence ID" value="RHL39141.1"/>
    <property type="molecule type" value="Genomic_DNA"/>
</dbReference>
<feature type="signal peptide" evidence="1">
    <location>
        <begin position="1"/>
        <end position="20"/>
    </location>
</feature>
<evidence type="ECO:0008006" key="8">
    <source>
        <dbReference type="Google" id="ProtNLM"/>
    </source>
</evidence>
<evidence type="ECO:0000313" key="6">
    <source>
        <dbReference type="Proteomes" id="UP000284495"/>
    </source>
</evidence>
<evidence type="ECO:0000313" key="7">
    <source>
        <dbReference type="Proteomes" id="UP000474077"/>
    </source>
</evidence>
<evidence type="ECO:0000313" key="5">
    <source>
        <dbReference type="Proteomes" id="UP000196036"/>
    </source>
</evidence>
<proteinExistence type="predicted"/>
<reference evidence="2 7" key="4">
    <citation type="journal article" date="2019" name="Nat. Med.">
        <title>A library of human gut bacterial isolates paired with longitudinal multiomics data enables mechanistic microbiome research.</title>
        <authorList>
            <person name="Poyet M."/>
            <person name="Groussin M."/>
            <person name="Gibbons S.M."/>
            <person name="Avila-Pacheco J."/>
            <person name="Jiang X."/>
            <person name="Kearney S.M."/>
            <person name="Perrotta A.R."/>
            <person name="Berdy B."/>
            <person name="Zhao S."/>
            <person name="Lieberman T.D."/>
            <person name="Swanson P.K."/>
            <person name="Smith M."/>
            <person name="Roesemann S."/>
            <person name="Alexander J.E."/>
            <person name="Rich S.A."/>
            <person name="Livny J."/>
            <person name="Vlamakis H."/>
            <person name="Clish C."/>
            <person name="Bullock K."/>
            <person name="Deik A."/>
            <person name="Scott J."/>
            <person name="Pierce K.A."/>
            <person name="Xavier R.J."/>
            <person name="Alm E.J."/>
        </authorList>
    </citation>
    <scope>NUCLEOTIDE SEQUENCE [LARGE SCALE GENOMIC DNA]</scope>
    <source>
        <strain evidence="2 7">BIOML-A73</strain>
    </source>
</reference>
<dbReference type="AlphaFoldDB" id="A0A1Y4VLE1"/>
<accession>A0A1Y4VLE1</accession>
<dbReference type="Proteomes" id="UP000284495">
    <property type="component" value="Unassembled WGS sequence"/>
</dbReference>
<dbReference type="EMBL" id="WDER01000018">
    <property type="protein sequence ID" value="KAB6083915.1"/>
    <property type="molecule type" value="Genomic_DNA"/>
</dbReference>
<comment type="caution">
    <text evidence="3">The sequence shown here is derived from an EMBL/GenBank/DDBJ whole genome shotgun (WGS) entry which is preliminary data.</text>
</comment>
<dbReference type="Proteomes" id="UP000196036">
    <property type="component" value="Unassembled WGS sequence"/>
</dbReference>
<sequence>MKKTITTLLLLSCITAFSFAQSIVMTSGTIDFIKDQQVIQFTFSYDKMLVGKLTESEYVDKKSSEYNAKEEGKGDQWKAAWYGDRKERFEPKFLELFDKYMSEVGITAGTEGAQYRIEINTDFTEPGWNVGVMRQNASVDLSCKVKKIETGEQVASIRIRNASANNFWGTDFTSGYRVQETYAKAGRELAKFFIKKAKLRKIKD</sequence>
<feature type="chain" id="PRO_5036030547" description="DUF4468 domain-containing protein" evidence="1">
    <location>
        <begin position="21"/>
        <end position="204"/>
    </location>
</feature>
<organism evidence="3 5">
    <name type="scientific">Bacteroides xylanisolvens</name>
    <dbReference type="NCBI Taxonomy" id="371601"/>
    <lineage>
        <taxon>Bacteria</taxon>
        <taxon>Pseudomonadati</taxon>
        <taxon>Bacteroidota</taxon>
        <taxon>Bacteroidia</taxon>
        <taxon>Bacteroidales</taxon>
        <taxon>Bacteroidaceae</taxon>
        <taxon>Bacteroides</taxon>
    </lineage>
</organism>
<protein>
    <recommendedName>
        <fullName evidence="8">DUF4468 domain-containing protein</fullName>
    </recommendedName>
</protein>
<name>A0A1Y4VLE1_9BACE</name>